<dbReference type="Proteomes" id="UP001217918">
    <property type="component" value="Unassembled WGS sequence"/>
</dbReference>
<name>A0AAD9MD57_9PEZI</name>
<accession>A0AAD9MD57</accession>
<sequence length="423" mass="46686">MGRHGPLTSLALGRSPYDEVIQGEGDFDPCPCQLWDDRGRPWNPASRKINKDVIRSHNEVMLVIGVAEPENGLSDSQIEASRQRHRYEEYHGRMLNIVSQHLELLAMYGVNGLRHRIMIYKRYSEIPFYQLFRYHRMNQSIHSYLLTGLPSWLVNYGLERAQVYTSRARIAKAGVLQLSLSYLRLHLIIFGSMQRAGLISPSTLFPNWHPLDPQSRRDPGFGSPDTAVPRAEENFRAAMAAAAAFSHPGGSGGGGDFGSDDEETEVVSATLISFDVEATEASDTPPGWCAELRPNVVESSGAAAPVSQEPLYRETALTMLPAALAARTLAFLPTYLVMEHFESAAWCGLVRSLLGRWGVPLDSIRQVGVFSGRGFTNLLGLNLFYFFAQAEGWAVVSMAAKGYTLEHEGDDEEPKTGSAPSPA</sequence>
<keyword evidence="2" id="KW-1185">Reference proteome</keyword>
<dbReference type="EMBL" id="JAQQPM010000003">
    <property type="protein sequence ID" value="KAK2069588.1"/>
    <property type="molecule type" value="Genomic_DNA"/>
</dbReference>
<proteinExistence type="predicted"/>
<organism evidence="1 2">
    <name type="scientific">Phyllachora maydis</name>
    <dbReference type="NCBI Taxonomy" id="1825666"/>
    <lineage>
        <taxon>Eukaryota</taxon>
        <taxon>Fungi</taxon>
        <taxon>Dikarya</taxon>
        <taxon>Ascomycota</taxon>
        <taxon>Pezizomycotina</taxon>
        <taxon>Sordariomycetes</taxon>
        <taxon>Sordariomycetidae</taxon>
        <taxon>Phyllachorales</taxon>
        <taxon>Phyllachoraceae</taxon>
        <taxon>Phyllachora</taxon>
    </lineage>
</organism>
<protein>
    <submittedName>
        <fullName evidence="1">Uncharacterized protein</fullName>
    </submittedName>
</protein>
<evidence type="ECO:0000313" key="1">
    <source>
        <dbReference type="EMBL" id="KAK2069588.1"/>
    </source>
</evidence>
<reference evidence="1" key="1">
    <citation type="journal article" date="2023" name="Mol. Plant Microbe Interact.">
        <title>Elucidating the Obligate Nature and Biological Capacity of an Invasive Fungal Corn Pathogen.</title>
        <authorList>
            <person name="MacCready J.S."/>
            <person name="Roggenkamp E.M."/>
            <person name="Gdanetz K."/>
            <person name="Chilvers M.I."/>
        </authorList>
    </citation>
    <scope>NUCLEOTIDE SEQUENCE</scope>
    <source>
        <strain evidence="1">PM02</strain>
    </source>
</reference>
<evidence type="ECO:0000313" key="2">
    <source>
        <dbReference type="Proteomes" id="UP001217918"/>
    </source>
</evidence>
<dbReference type="AlphaFoldDB" id="A0AAD9MD57"/>
<gene>
    <name evidence="1" type="ORF">P8C59_004150</name>
</gene>
<comment type="caution">
    <text evidence="1">The sequence shown here is derived from an EMBL/GenBank/DDBJ whole genome shotgun (WGS) entry which is preliminary data.</text>
</comment>